<sequence length="92" mass="10201">MTMSHTPPRPVGPDPSLWARLRAVLRGLWLVAWTVARTAAAAPLALLGARFGISPGWARRLGLRIADRYRLGYHGAREGDVIDDQDDEEGRR</sequence>
<dbReference type="Proteomes" id="UP001597063">
    <property type="component" value="Unassembled WGS sequence"/>
</dbReference>
<evidence type="ECO:0000313" key="1">
    <source>
        <dbReference type="EMBL" id="MFD0685884.1"/>
    </source>
</evidence>
<gene>
    <name evidence="1" type="ORF">ACFQZM_15370</name>
</gene>
<dbReference type="RefSeq" id="WP_131755299.1">
    <property type="nucleotide sequence ID" value="NZ_CAACUY010000004.1"/>
</dbReference>
<evidence type="ECO:0000313" key="2">
    <source>
        <dbReference type="Proteomes" id="UP001597063"/>
    </source>
</evidence>
<dbReference type="EMBL" id="JBHTGP010000006">
    <property type="protein sequence ID" value="MFD0685884.1"/>
    <property type="molecule type" value="Genomic_DNA"/>
</dbReference>
<proteinExistence type="predicted"/>
<reference evidence="2" key="1">
    <citation type="journal article" date="2019" name="Int. J. Syst. Evol. Microbiol.">
        <title>The Global Catalogue of Microorganisms (GCM) 10K type strain sequencing project: providing services to taxonomists for standard genome sequencing and annotation.</title>
        <authorList>
            <consortium name="The Broad Institute Genomics Platform"/>
            <consortium name="The Broad Institute Genome Sequencing Center for Infectious Disease"/>
            <person name="Wu L."/>
            <person name="Ma J."/>
        </authorList>
    </citation>
    <scope>NUCLEOTIDE SEQUENCE [LARGE SCALE GENOMIC DNA]</scope>
    <source>
        <strain evidence="2">JCM 9371</strain>
    </source>
</reference>
<evidence type="ECO:0008006" key="3">
    <source>
        <dbReference type="Google" id="ProtNLM"/>
    </source>
</evidence>
<organism evidence="1 2">
    <name type="scientific">Actinomadura fibrosa</name>
    <dbReference type="NCBI Taxonomy" id="111802"/>
    <lineage>
        <taxon>Bacteria</taxon>
        <taxon>Bacillati</taxon>
        <taxon>Actinomycetota</taxon>
        <taxon>Actinomycetes</taxon>
        <taxon>Streptosporangiales</taxon>
        <taxon>Thermomonosporaceae</taxon>
        <taxon>Actinomadura</taxon>
    </lineage>
</organism>
<accession>A0ABW2XHL9</accession>
<protein>
    <recommendedName>
        <fullName evidence="3">DUF418 domain-containing protein</fullName>
    </recommendedName>
</protein>
<keyword evidence="2" id="KW-1185">Reference proteome</keyword>
<name>A0ABW2XHL9_9ACTN</name>
<comment type="caution">
    <text evidence="1">The sequence shown here is derived from an EMBL/GenBank/DDBJ whole genome shotgun (WGS) entry which is preliminary data.</text>
</comment>